<dbReference type="Pfam" id="PF00041">
    <property type="entry name" value="fn3"/>
    <property type="match status" value="1"/>
</dbReference>
<dbReference type="InterPro" id="IPR053139">
    <property type="entry name" value="Surface_bspA-like"/>
</dbReference>
<dbReference type="Proteomes" id="UP000198838">
    <property type="component" value="Unassembled WGS sequence"/>
</dbReference>
<dbReference type="InterPro" id="IPR036116">
    <property type="entry name" value="FN3_sf"/>
</dbReference>
<dbReference type="RefSeq" id="WP_092869817.1">
    <property type="nucleotide sequence ID" value="NZ_FOJY01000001.1"/>
</dbReference>
<dbReference type="InterPro" id="IPR032675">
    <property type="entry name" value="LRR_dom_sf"/>
</dbReference>
<organism evidence="2 3">
    <name type="scientific">Acetitomaculum ruminis DSM 5522</name>
    <dbReference type="NCBI Taxonomy" id="1120918"/>
    <lineage>
        <taxon>Bacteria</taxon>
        <taxon>Bacillati</taxon>
        <taxon>Bacillota</taxon>
        <taxon>Clostridia</taxon>
        <taxon>Lachnospirales</taxon>
        <taxon>Lachnospiraceae</taxon>
        <taxon>Acetitomaculum</taxon>
    </lineage>
</organism>
<dbReference type="AlphaFoldDB" id="A0A1I0V1H4"/>
<dbReference type="InterPro" id="IPR026906">
    <property type="entry name" value="LRR_5"/>
</dbReference>
<protein>
    <submittedName>
        <fullName evidence="2">Fibronectin type III domain-containing protein</fullName>
    </submittedName>
</protein>
<name>A0A1I0V1H4_9FIRM</name>
<dbReference type="Pfam" id="PF13306">
    <property type="entry name" value="LRR_5"/>
    <property type="match status" value="1"/>
</dbReference>
<dbReference type="STRING" id="1120918.SAMN05216249_10196"/>
<dbReference type="OrthoDB" id="1814867at2"/>
<dbReference type="PANTHER" id="PTHR45661:SF3">
    <property type="entry name" value="IG-LIKE DOMAIN-CONTAINING PROTEIN"/>
    <property type="match status" value="1"/>
</dbReference>
<dbReference type="SUPFAM" id="SSF49265">
    <property type="entry name" value="Fibronectin type III"/>
    <property type="match status" value="1"/>
</dbReference>
<dbReference type="SUPFAM" id="SSF52058">
    <property type="entry name" value="L domain-like"/>
    <property type="match status" value="1"/>
</dbReference>
<accession>A0A1I0V1H4</accession>
<dbReference type="PANTHER" id="PTHR45661">
    <property type="entry name" value="SURFACE ANTIGEN"/>
    <property type="match status" value="1"/>
</dbReference>
<sequence length="540" mass="60853">MKKKNSLIKALTFLFILFQLLSFNFLRVKAGTNIIDSGQCGDKLTWELTDNGLLTISGNGKMWDFINEASYDYHPCPWKKYISNIKTLIVNKAVTNIGAAAFKDCTFLKSIEIDKSVNTINDYAFYNCTNLSDFSFSFALRKLGDYSFSQCQNITVLYLPAYLESIGEGVFSKNTSLENVYFDGDSTLETFTIKNNPFANCPKLKNIEVSEDNVGLKSDNSILYNADMSTLICYPSQKKGESYSIPNGVFNIFNEAINNNYLEYINIPKSLKNTGKDAIILNINKDSKFTLVNNSSIKIVIKASCYDCQAFIYDTKKNQGNFSTGLSTGSWDLKVTPHICKKIIKKATTKTDGYILEKCKVCNKVLNKTIIYKANKIQVSSRDITFTKKALKPKVTIKDSKGKVLKSTWYTLKYSSNVNVGKATVTATLKGNYSGNLKATFKILPPATSIKKATAKSGKLTISWNCLKSMVSGYEIQYSTSKNFNKNIKTLVIKNKTASKATIDKLKSKTRYYVRIRTFKKINLNKYYSLWESYPKYVTI</sequence>
<dbReference type="Gene3D" id="3.80.10.10">
    <property type="entry name" value="Ribonuclease Inhibitor"/>
    <property type="match status" value="1"/>
</dbReference>
<gene>
    <name evidence="2" type="ORF">SAMN05216249_10196</name>
</gene>
<evidence type="ECO:0000313" key="2">
    <source>
        <dbReference type="EMBL" id="SFA69940.1"/>
    </source>
</evidence>
<dbReference type="PROSITE" id="PS50853">
    <property type="entry name" value="FN3"/>
    <property type="match status" value="1"/>
</dbReference>
<proteinExistence type="predicted"/>
<dbReference type="InterPro" id="IPR013783">
    <property type="entry name" value="Ig-like_fold"/>
</dbReference>
<dbReference type="EMBL" id="FOJY01000001">
    <property type="protein sequence ID" value="SFA69940.1"/>
    <property type="molecule type" value="Genomic_DNA"/>
</dbReference>
<keyword evidence="3" id="KW-1185">Reference proteome</keyword>
<evidence type="ECO:0000259" key="1">
    <source>
        <dbReference type="PROSITE" id="PS50853"/>
    </source>
</evidence>
<dbReference type="InterPro" id="IPR003961">
    <property type="entry name" value="FN3_dom"/>
</dbReference>
<reference evidence="2 3" key="1">
    <citation type="submission" date="2016-10" db="EMBL/GenBank/DDBJ databases">
        <authorList>
            <person name="de Groot N.N."/>
        </authorList>
    </citation>
    <scope>NUCLEOTIDE SEQUENCE [LARGE SCALE GENOMIC DNA]</scope>
    <source>
        <strain evidence="2 3">DSM 5522</strain>
    </source>
</reference>
<evidence type="ECO:0000313" key="3">
    <source>
        <dbReference type="Proteomes" id="UP000198838"/>
    </source>
</evidence>
<dbReference type="CDD" id="cd00063">
    <property type="entry name" value="FN3"/>
    <property type="match status" value="1"/>
</dbReference>
<dbReference type="Gene3D" id="2.60.40.10">
    <property type="entry name" value="Immunoglobulins"/>
    <property type="match status" value="1"/>
</dbReference>
<feature type="domain" description="Fibronectin type-III" evidence="1">
    <location>
        <begin position="445"/>
        <end position="540"/>
    </location>
</feature>